<evidence type="ECO:0000256" key="6">
    <source>
        <dbReference type="ARBA" id="ARBA00022679"/>
    </source>
</evidence>
<dbReference type="InterPro" id="IPR013210">
    <property type="entry name" value="LRR_N_plant-typ"/>
</dbReference>
<dbReference type="EC" id="2.7.11.1" evidence="3"/>
<dbReference type="FunFam" id="3.80.10.10:FF:000383">
    <property type="entry name" value="Leucine-rich repeat receptor protein kinase EMS1"/>
    <property type="match status" value="1"/>
</dbReference>
<dbReference type="Gene3D" id="3.30.200.20">
    <property type="entry name" value="Phosphorylase Kinase, domain 1"/>
    <property type="match status" value="1"/>
</dbReference>
<evidence type="ECO:0000256" key="9">
    <source>
        <dbReference type="ARBA" id="ARBA00022737"/>
    </source>
</evidence>
<feature type="domain" description="Protein kinase" evidence="22">
    <location>
        <begin position="949"/>
        <end position="1225"/>
    </location>
</feature>
<dbReference type="FunFam" id="3.80.10.10:FF:000400">
    <property type="entry name" value="Nuclear pore complex protein NUP107"/>
    <property type="match status" value="1"/>
</dbReference>
<feature type="transmembrane region" description="Helical" evidence="20">
    <location>
        <begin position="866"/>
        <end position="885"/>
    </location>
</feature>
<dbReference type="SMART" id="SM00220">
    <property type="entry name" value="S_TKc"/>
    <property type="match status" value="1"/>
</dbReference>
<keyword evidence="13 20" id="KW-1133">Transmembrane helix</keyword>
<dbReference type="InterPro" id="IPR011009">
    <property type="entry name" value="Kinase-like_dom_sf"/>
</dbReference>
<evidence type="ECO:0000259" key="22">
    <source>
        <dbReference type="PROSITE" id="PS50011"/>
    </source>
</evidence>
<dbReference type="Pfam" id="PF23598">
    <property type="entry name" value="LRR_14"/>
    <property type="match status" value="1"/>
</dbReference>
<dbReference type="FunFam" id="3.80.10.10:FF:002765">
    <property type="entry name" value="Uncharacterized protein"/>
    <property type="match status" value="1"/>
</dbReference>
<evidence type="ECO:0000256" key="8">
    <source>
        <dbReference type="ARBA" id="ARBA00022729"/>
    </source>
</evidence>
<gene>
    <name evidence="23" type="ORF">RND71_040224</name>
</gene>
<evidence type="ECO:0000256" key="3">
    <source>
        <dbReference type="ARBA" id="ARBA00012513"/>
    </source>
</evidence>
<dbReference type="Pfam" id="PF13855">
    <property type="entry name" value="LRR_8"/>
    <property type="match status" value="1"/>
</dbReference>
<keyword evidence="24" id="KW-1185">Reference proteome</keyword>
<comment type="catalytic activity">
    <reaction evidence="18">
        <text>L-seryl-[protein] + ATP = O-phospho-L-seryl-[protein] + ADP + H(+)</text>
        <dbReference type="Rhea" id="RHEA:17989"/>
        <dbReference type="Rhea" id="RHEA-COMP:9863"/>
        <dbReference type="Rhea" id="RHEA-COMP:11604"/>
        <dbReference type="ChEBI" id="CHEBI:15378"/>
        <dbReference type="ChEBI" id="CHEBI:29999"/>
        <dbReference type="ChEBI" id="CHEBI:30616"/>
        <dbReference type="ChEBI" id="CHEBI:83421"/>
        <dbReference type="ChEBI" id="CHEBI:456216"/>
        <dbReference type="EC" id="2.7.11.1"/>
    </reaction>
</comment>
<evidence type="ECO:0000256" key="4">
    <source>
        <dbReference type="ARBA" id="ARBA00022527"/>
    </source>
</evidence>
<feature type="chain" id="PRO_5042188461" description="non-specific serine/threonine protein kinase" evidence="21">
    <location>
        <begin position="24"/>
        <end position="1227"/>
    </location>
</feature>
<name>A0AAE1URC8_9SOLA</name>
<feature type="binding site" evidence="19">
    <location>
        <position position="977"/>
    </location>
    <ligand>
        <name>ATP</name>
        <dbReference type="ChEBI" id="CHEBI:30616"/>
    </ligand>
</feature>
<dbReference type="InterPro" id="IPR001611">
    <property type="entry name" value="Leu-rich_rpt"/>
</dbReference>
<sequence length="1227" mass="134011">MTKKGSTWEACVLIIILLCFTQQQVVTTGYLVNDIELLKALRNSLVQKRDVFPSWFDTKTAPCSWTGVKCEGERVIRIDFPCSMSPLNIPFPGNIGKFRSLKHLNLSHCALTGNIPIDVWSLENLETLDLTDNRLTDQVPPAISNLRNLRHLVLDDNGFSGTLPSTICELKELREISVHANSFSGNLPDEIGNMDKLQSLDFSSNFFSGSLPSSLGNLTELLYIDASLNNLTGLICPEIGKLSKLRILVLSSNMLTGPIPGTIGHLKQLKVLDLQNCKLTESIPEEISGLGNLTYLNVAQNELDGEIPSSFGELENLLYLIASNAGLSGTIPSELGNCKKLKIINLSFNSFSGPLPEGLSGLGSLKSIVLDSNRLSGPLPMWIFNWTEVESIMVSKNFLTGPLPPLYLPLLSILDVSANRLSGELSSGICSAESLSILHLSDNNFIGDIQSTFRNCSRLTDLVLSGNNLSGKLPAYLGELQLITLELSKNTFSGKVPDQLWESKTLMGISLASNLLEGPIQPTIANLSTLQRLQLDNNLFEGSIPRTIGNLKNLTNLSLHGNKLTGGIPLELSECTKLVSLDLGANRLSGEIPRSISKLKLLDNLVLSNNHFSGPIPEEICSGFQNIPLPDSEFTQHYGMLDLSNNELTGSIPHSIKDCIVVTELLLQGNKLTGSIPREISLLGNLTSLDLSFNSLTGPVFPQLFSMTSLQGLILSHNQISGSIPDNFDSMMPSSLSFNVRTSSSLLVLNASNNQLSGAIDDSLSNLTSLSILDLHNNSITDNLPSLSALASLTYLDLSSNSFQKSFCCSICDIEGLVFSNFSGNKFTGLAPDVCTKARKCIPSEPDLPPREETYAPGPILSHAPVLGITFGASIISLVVLIGVLRWRMMRQEAVLLGKGKQGKKTDPTSTDELLIKKPKEHLSINIATFEQSLLRINPTAILSATENFSKSYIIGDGGFGTVYKAKLPEGRTIAVKRLNGGHMHGDREFFAEMETIGKVKHENLVPLLGYCVFADERFLIYEYMENGSLDFWLRNQADAVEVLDWPTRFKICLGSARGLAFLHHGFVPHIIHRDIKSSNILLDRNFEPRVSDFGLARIISACESHVSTILAGTFGYIPPEYGQTMMATTKGDIYSFGVVMLELVTGRTPTGQADLEGGNLVGWVRWMVANGREIETLDPFFSGSGSWKDQMLRVLAIARLCTSDEPWKRPTMLGVVKLLKEAKINV</sequence>
<dbReference type="PROSITE" id="PS00108">
    <property type="entry name" value="PROTEIN_KINASE_ST"/>
    <property type="match status" value="1"/>
</dbReference>
<keyword evidence="16" id="KW-0325">Glycoprotein</keyword>
<keyword evidence="15" id="KW-0675">Receptor</keyword>
<keyword evidence="6" id="KW-0808">Transferase</keyword>
<proteinExistence type="inferred from homology"/>
<dbReference type="Pfam" id="PF00560">
    <property type="entry name" value="LRR_1"/>
    <property type="match status" value="10"/>
</dbReference>
<comment type="similarity">
    <text evidence="2">Belongs to the protein kinase superfamily. Ser/Thr protein kinase family.</text>
</comment>
<evidence type="ECO:0000256" key="16">
    <source>
        <dbReference type="ARBA" id="ARBA00023180"/>
    </source>
</evidence>
<dbReference type="Pfam" id="PF07714">
    <property type="entry name" value="PK_Tyr_Ser-Thr"/>
    <property type="match status" value="1"/>
</dbReference>
<keyword evidence="12 19" id="KW-0067">ATP-binding</keyword>
<dbReference type="PANTHER" id="PTHR48006">
    <property type="entry name" value="LEUCINE-RICH REPEAT-CONTAINING PROTEIN DDB_G0281931-RELATED"/>
    <property type="match status" value="1"/>
</dbReference>
<dbReference type="PROSITE" id="PS00107">
    <property type="entry name" value="PROTEIN_KINASE_ATP"/>
    <property type="match status" value="1"/>
</dbReference>
<keyword evidence="5" id="KW-0433">Leucine-rich repeat</keyword>
<organism evidence="23 24">
    <name type="scientific">Anisodus tanguticus</name>
    <dbReference type="NCBI Taxonomy" id="243964"/>
    <lineage>
        <taxon>Eukaryota</taxon>
        <taxon>Viridiplantae</taxon>
        <taxon>Streptophyta</taxon>
        <taxon>Embryophyta</taxon>
        <taxon>Tracheophyta</taxon>
        <taxon>Spermatophyta</taxon>
        <taxon>Magnoliopsida</taxon>
        <taxon>eudicotyledons</taxon>
        <taxon>Gunneridae</taxon>
        <taxon>Pentapetalae</taxon>
        <taxon>asterids</taxon>
        <taxon>lamiids</taxon>
        <taxon>Solanales</taxon>
        <taxon>Solanaceae</taxon>
        <taxon>Solanoideae</taxon>
        <taxon>Hyoscyameae</taxon>
        <taxon>Anisodus</taxon>
    </lineage>
</organism>
<dbReference type="FunFam" id="1.10.510.10:FF:000309">
    <property type="entry name" value="Leucine-rich repeat receptor-like protein kinase"/>
    <property type="match status" value="1"/>
</dbReference>
<evidence type="ECO:0000313" key="23">
    <source>
        <dbReference type="EMBL" id="KAK4341723.1"/>
    </source>
</evidence>
<keyword evidence="11" id="KW-0418">Kinase</keyword>
<dbReference type="SUPFAM" id="SSF52075">
    <property type="entry name" value="Outer arm dynein light chain 1"/>
    <property type="match status" value="1"/>
</dbReference>
<dbReference type="Pfam" id="PF08263">
    <property type="entry name" value="LRRNT_2"/>
    <property type="match status" value="1"/>
</dbReference>
<dbReference type="GO" id="GO:0050832">
    <property type="term" value="P:defense response to fungus"/>
    <property type="evidence" value="ECO:0007669"/>
    <property type="project" value="UniProtKB-ARBA"/>
</dbReference>
<keyword evidence="10 19" id="KW-0547">Nucleotide-binding</keyword>
<dbReference type="SUPFAM" id="SSF56112">
    <property type="entry name" value="Protein kinase-like (PK-like)"/>
    <property type="match status" value="1"/>
</dbReference>
<dbReference type="InterPro" id="IPR055414">
    <property type="entry name" value="LRR_R13L4/SHOC2-like"/>
</dbReference>
<comment type="caution">
    <text evidence="23">The sequence shown here is derived from an EMBL/GenBank/DDBJ whole genome shotgun (WGS) entry which is preliminary data.</text>
</comment>
<dbReference type="GO" id="GO:0016020">
    <property type="term" value="C:membrane"/>
    <property type="evidence" value="ECO:0007669"/>
    <property type="project" value="UniProtKB-SubCell"/>
</dbReference>
<dbReference type="Gene3D" id="1.10.510.10">
    <property type="entry name" value="Transferase(Phosphotransferase) domain 1"/>
    <property type="match status" value="1"/>
</dbReference>
<dbReference type="InterPro" id="IPR001245">
    <property type="entry name" value="Ser-Thr/Tyr_kinase_cat_dom"/>
</dbReference>
<dbReference type="SMART" id="SM00369">
    <property type="entry name" value="LRR_TYP"/>
    <property type="match status" value="13"/>
</dbReference>
<protein>
    <recommendedName>
        <fullName evidence="3">non-specific serine/threonine protein kinase</fullName>
        <ecNumber evidence="3">2.7.11.1</ecNumber>
    </recommendedName>
</protein>
<evidence type="ECO:0000256" key="5">
    <source>
        <dbReference type="ARBA" id="ARBA00022614"/>
    </source>
</evidence>
<keyword evidence="14 20" id="KW-0472">Membrane</keyword>
<evidence type="ECO:0000256" key="20">
    <source>
        <dbReference type="SAM" id="Phobius"/>
    </source>
</evidence>
<dbReference type="SUPFAM" id="SSF52047">
    <property type="entry name" value="RNI-like"/>
    <property type="match status" value="2"/>
</dbReference>
<evidence type="ECO:0000256" key="10">
    <source>
        <dbReference type="ARBA" id="ARBA00022741"/>
    </source>
</evidence>
<dbReference type="InterPro" id="IPR051824">
    <property type="entry name" value="LRR_Rcpt-Like_S/T_Kinase"/>
</dbReference>
<dbReference type="InterPro" id="IPR000719">
    <property type="entry name" value="Prot_kinase_dom"/>
</dbReference>
<evidence type="ECO:0000313" key="24">
    <source>
        <dbReference type="Proteomes" id="UP001291623"/>
    </source>
</evidence>
<keyword evidence="9" id="KW-0677">Repeat</keyword>
<evidence type="ECO:0000256" key="7">
    <source>
        <dbReference type="ARBA" id="ARBA00022692"/>
    </source>
</evidence>
<evidence type="ECO:0000256" key="2">
    <source>
        <dbReference type="ARBA" id="ARBA00008684"/>
    </source>
</evidence>
<feature type="signal peptide" evidence="21">
    <location>
        <begin position="1"/>
        <end position="23"/>
    </location>
</feature>
<dbReference type="InterPro" id="IPR017441">
    <property type="entry name" value="Protein_kinase_ATP_BS"/>
</dbReference>
<dbReference type="GO" id="GO:0004674">
    <property type="term" value="F:protein serine/threonine kinase activity"/>
    <property type="evidence" value="ECO:0007669"/>
    <property type="project" value="UniProtKB-KW"/>
</dbReference>
<evidence type="ECO:0000256" key="21">
    <source>
        <dbReference type="SAM" id="SignalP"/>
    </source>
</evidence>
<evidence type="ECO:0000256" key="11">
    <source>
        <dbReference type="ARBA" id="ARBA00022777"/>
    </source>
</evidence>
<evidence type="ECO:0000256" key="13">
    <source>
        <dbReference type="ARBA" id="ARBA00022989"/>
    </source>
</evidence>
<dbReference type="InterPro" id="IPR008271">
    <property type="entry name" value="Ser/Thr_kinase_AS"/>
</dbReference>
<keyword evidence="7 20" id="KW-0812">Transmembrane</keyword>
<dbReference type="SMART" id="SM00365">
    <property type="entry name" value="LRR_SD22"/>
    <property type="match status" value="9"/>
</dbReference>
<dbReference type="PROSITE" id="PS50011">
    <property type="entry name" value="PROTEIN_KINASE_DOM"/>
    <property type="match status" value="1"/>
</dbReference>
<dbReference type="EMBL" id="JAVYJV010000022">
    <property type="protein sequence ID" value="KAK4341723.1"/>
    <property type="molecule type" value="Genomic_DNA"/>
</dbReference>
<dbReference type="FunFam" id="3.80.10.10:FF:001351">
    <property type="entry name" value="Leucine-rich repeat receptor protein kinase MSL1"/>
    <property type="match status" value="1"/>
</dbReference>
<dbReference type="GO" id="GO:0005524">
    <property type="term" value="F:ATP binding"/>
    <property type="evidence" value="ECO:0007669"/>
    <property type="project" value="UniProtKB-UniRule"/>
</dbReference>
<evidence type="ECO:0000256" key="18">
    <source>
        <dbReference type="ARBA" id="ARBA00048679"/>
    </source>
</evidence>
<evidence type="ECO:0000256" key="12">
    <source>
        <dbReference type="ARBA" id="ARBA00022840"/>
    </source>
</evidence>
<dbReference type="FunFam" id="3.30.200.20:FF:000150">
    <property type="entry name" value="serine/threonine-protein kinase BRI1-like 2"/>
    <property type="match status" value="1"/>
</dbReference>
<evidence type="ECO:0000256" key="14">
    <source>
        <dbReference type="ARBA" id="ARBA00023136"/>
    </source>
</evidence>
<dbReference type="InterPro" id="IPR003591">
    <property type="entry name" value="Leu-rich_rpt_typical-subtyp"/>
</dbReference>
<reference evidence="23" key="1">
    <citation type="submission" date="2023-12" db="EMBL/GenBank/DDBJ databases">
        <title>Genome assembly of Anisodus tanguticus.</title>
        <authorList>
            <person name="Wang Y.-J."/>
        </authorList>
    </citation>
    <scope>NUCLEOTIDE SEQUENCE</scope>
    <source>
        <strain evidence="23">KB-2021</strain>
        <tissue evidence="23">Leaf</tissue>
    </source>
</reference>
<accession>A0AAE1URC8</accession>
<comment type="catalytic activity">
    <reaction evidence="17">
        <text>L-threonyl-[protein] + ATP = O-phospho-L-threonyl-[protein] + ADP + H(+)</text>
        <dbReference type="Rhea" id="RHEA:46608"/>
        <dbReference type="Rhea" id="RHEA-COMP:11060"/>
        <dbReference type="Rhea" id="RHEA-COMP:11605"/>
        <dbReference type="ChEBI" id="CHEBI:15378"/>
        <dbReference type="ChEBI" id="CHEBI:30013"/>
        <dbReference type="ChEBI" id="CHEBI:30616"/>
        <dbReference type="ChEBI" id="CHEBI:61977"/>
        <dbReference type="ChEBI" id="CHEBI:456216"/>
        <dbReference type="EC" id="2.7.11.1"/>
    </reaction>
</comment>
<keyword evidence="8 21" id="KW-0732">Signal</keyword>
<dbReference type="InterPro" id="IPR032675">
    <property type="entry name" value="LRR_dom_sf"/>
</dbReference>
<dbReference type="Gene3D" id="3.80.10.10">
    <property type="entry name" value="Ribonuclease Inhibitor"/>
    <property type="match status" value="4"/>
</dbReference>
<dbReference type="PANTHER" id="PTHR48006:SF95">
    <property type="entry name" value="LEUCINE-RICH REPEAT RECEPTOR PROTEIN KINASE MSP1"/>
    <property type="match status" value="1"/>
</dbReference>
<dbReference type="Proteomes" id="UP001291623">
    <property type="component" value="Unassembled WGS sequence"/>
</dbReference>
<dbReference type="AlphaFoldDB" id="A0AAE1URC8"/>
<evidence type="ECO:0000256" key="15">
    <source>
        <dbReference type="ARBA" id="ARBA00023170"/>
    </source>
</evidence>
<dbReference type="PROSITE" id="PS51450">
    <property type="entry name" value="LRR"/>
    <property type="match status" value="1"/>
</dbReference>
<keyword evidence="4" id="KW-0723">Serine/threonine-protein kinase</keyword>
<evidence type="ECO:0000256" key="1">
    <source>
        <dbReference type="ARBA" id="ARBA00004479"/>
    </source>
</evidence>
<evidence type="ECO:0000256" key="19">
    <source>
        <dbReference type="PROSITE-ProRule" id="PRU10141"/>
    </source>
</evidence>
<comment type="subcellular location">
    <subcellularLocation>
        <location evidence="1">Membrane</location>
        <topology evidence="1">Single-pass type I membrane protein</topology>
    </subcellularLocation>
</comment>
<evidence type="ECO:0000256" key="17">
    <source>
        <dbReference type="ARBA" id="ARBA00047899"/>
    </source>
</evidence>